<evidence type="ECO:0000313" key="2">
    <source>
        <dbReference type="Proteomes" id="UP000003835"/>
    </source>
</evidence>
<reference evidence="1 2" key="1">
    <citation type="submission" date="2008-07" db="EMBL/GenBank/DDBJ databases">
        <authorList>
            <person name="Tandeau de Marsac N."/>
            <person name="Ferriera S."/>
            <person name="Johnson J."/>
            <person name="Kravitz S."/>
            <person name="Beeson K."/>
            <person name="Sutton G."/>
            <person name="Rogers Y.-H."/>
            <person name="Friedman R."/>
            <person name="Frazier M."/>
            <person name="Venter J.C."/>
        </authorList>
    </citation>
    <scope>NUCLEOTIDE SEQUENCE [LARGE SCALE GENOMIC DNA]</scope>
    <source>
        <strain evidence="1 2">PCC 7420</strain>
    </source>
</reference>
<gene>
    <name evidence="1" type="ORF">MC7420_584</name>
</gene>
<accession>B4VKU0</accession>
<name>B4VKU0_9CYAN</name>
<proteinExistence type="predicted"/>
<organism evidence="1 2">
    <name type="scientific">Coleofasciculus chthonoplastes PCC 7420</name>
    <dbReference type="NCBI Taxonomy" id="118168"/>
    <lineage>
        <taxon>Bacteria</taxon>
        <taxon>Bacillati</taxon>
        <taxon>Cyanobacteriota</taxon>
        <taxon>Cyanophyceae</taxon>
        <taxon>Coleofasciculales</taxon>
        <taxon>Coleofasciculaceae</taxon>
        <taxon>Coleofasciculus</taxon>
    </lineage>
</organism>
<keyword evidence="2" id="KW-1185">Reference proteome</keyword>
<dbReference type="Proteomes" id="UP000003835">
    <property type="component" value="Unassembled WGS sequence"/>
</dbReference>
<sequence>MCRIIVQDFEPKFATTDTEKLVKLIRYRRMLPVSISTIEKLD</sequence>
<dbReference type="EMBL" id="DS989844">
    <property type="protein sequence ID" value="EDX77447.1"/>
    <property type="molecule type" value="Genomic_DNA"/>
</dbReference>
<evidence type="ECO:0000313" key="1">
    <source>
        <dbReference type="EMBL" id="EDX77447.1"/>
    </source>
</evidence>
<dbReference type="AlphaFoldDB" id="B4VKU0"/>
<protein>
    <submittedName>
        <fullName evidence="1">Uncharacterized protein</fullName>
    </submittedName>
</protein>
<dbReference type="HOGENOM" id="CLU_3249969_0_0_3"/>